<proteinExistence type="predicted"/>
<comment type="caution">
    <text evidence="2">The sequence shown here is derived from an EMBL/GenBank/DDBJ whole genome shotgun (WGS) entry which is preliminary data.</text>
</comment>
<accession>A0ABW1Z6N2</accession>
<dbReference type="EMBL" id="JBHSWI010000001">
    <property type="protein sequence ID" value="MFC6644321.1"/>
    <property type="molecule type" value="Genomic_DNA"/>
</dbReference>
<evidence type="ECO:0000313" key="3">
    <source>
        <dbReference type="Proteomes" id="UP001596391"/>
    </source>
</evidence>
<organism evidence="2 3">
    <name type="scientific">Granulicella cerasi</name>
    <dbReference type="NCBI Taxonomy" id="741063"/>
    <lineage>
        <taxon>Bacteria</taxon>
        <taxon>Pseudomonadati</taxon>
        <taxon>Acidobacteriota</taxon>
        <taxon>Terriglobia</taxon>
        <taxon>Terriglobales</taxon>
        <taxon>Acidobacteriaceae</taxon>
        <taxon>Granulicella</taxon>
    </lineage>
</organism>
<feature type="chain" id="PRO_5045260502" evidence="1">
    <location>
        <begin position="21"/>
        <end position="159"/>
    </location>
</feature>
<protein>
    <submittedName>
        <fullName evidence="2">Uncharacterized protein</fullName>
    </submittedName>
</protein>
<evidence type="ECO:0000256" key="1">
    <source>
        <dbReference type="SAM" id="SignalP"/>
    </source>
</evidence>
<dbReference type="Proteomes" id="UP001596391">
    <property type="component" value="Unassembled WGS sequence"/>
</dbReference>
<reference evidence="3" key="1">
    <citation type="journal article" date="2019" name="Int. J. Syst. Evol. Microbiol.">
        <title>The Global Catalogue of Microorganisms (GCM) 10K type strain sequencing project: providing services to taxonomists for standard genome sequencing and annotation.</title>
        <authorList>
            <consortium name="The Broad Institute Genomics Platform"/>
            <consortium name="The Broad Institute Genome Sequencing Center for Infectious Disease"/>
            <person name="Wu L."/>
            <person name="Ma J."/>
        </authorList>
    </citation>
    <scope>NUCLEOTIDE SEQUENCE [LARGE SCALE GENOMIC DNA]</scope>
    <source>
        <strain evidence="3">CGMCC 1.16026</strain>
    </source>
</reference>
<name>A0ABW1Z6N2_9BACT</name>
<keyword evidence="3" id="KW-1185">Reference proteome</keyword>
<feature type="signal peptide" evidence="1">
    <location>
        <begin position="1"/>
        <end position="20"/>
    </location>
</feature>
<gene>
    <name evidence="2" type="ORF">ACFQBQ_01680</name>
</gene>
<sequence>MPTRFQISLLGLILAPTVAAITAQTPQPAAQIEIQLRDGRSGKSLPKTRLTVTEASSASAISSLDTAETSRAQDLDVILTTDESGNAKLTLAANMTALQIRVSGQVSCGSQIQIFPVATILSTGVTDANTCNPLPLWTPTHPGQLTFYVRPNAAEKFSW</sequence>
<evidence type="ECO:0000313" key="2">
    <source>
        <dbReference type="EMBL" id="MFC6644321.1"/>
    </source>
</evidence>
<keyword evidence="1" id="KW-0732">Signal</keyword>
<dbReference type="RefSeq" id="WP_263372256.1">
    <property type="nucleotide sequence ID" value="NZ_JAGSYD010000004.1"/>
</dbReference>